<sequence length="65" mass="7227">MTLDEWLTSSGTPEEAFAASILTSQAAVNRYRRKLRTPRPEIMARIVAATKGSVTPNDFYTNPAR</sequence>
<dbReference type="EMBL" id="NOWT01000041">
    <property type="protein sequence ID" value="OYD80958.1"/>
    <property type="molecule type" value="Genomic_DNA"/>
</dbReference>
<gene>
    <name evidence="1" type="ORF">CHT98_28595</name>
    <name evidence="2" type="ORF">D3869_26820</name>
</gene>
<dbReference type="EMBL" id="CP032348">
    <property type="protein sequence ID" value="QCO18883.1"/>
    <property type="molecule type" value="Genomic_DNA"/>
</dbReference>
<accession>A0A235H596</accession>
<dbReference type="Proteomes" id="UP000298693">
    <property type="component" value="Plasmid p4"/>
</dbReference>
<dbReference type="AlphaFoldDB" id="A0A235H596"/>
<organism evidence="1 3">
    <name type="scientific">Azospirillum brasilense</name>
    <dbReference type="NCBI Taxonomy" id="192"/>
    <lineage>
        <taxon>Bacteria</taxon>
        <taxon>Pseudomonadati</taxon>
        <taxon>Pseudomonadota</taxon>
        <taxon>Alphaproteobacteria</taxon>
        <taxon>Rhodospirillales</taxon>
        <taxon>Azospirillaceae</taxon>
        <taxon>Azospirillum</taxon>
    </lineage>
</organism>
<evidence type="ECO:0000313" key="1">
    <source>
        <dbReference type="EMBL" id="OYD80958.1"/>
    </source>
</evidence>
<reference evidence="1 3" key="1">
    <citation type="submission" date="2017-07" db="EMBL/GenBank/DDBJ databases">
        <title>Whole genome sequence of Azospirillum brasilense 2A1, a potential biofertilizer strain.</title>
        <authorList>
            <person name="Fontana C.A."/>
            <person name="Toffoli L.M."/>
            <person name="Salazar S.M."/>
            <person name="Puglisi E."/>
            <person name="Pedraza R."/>
            <person name="Bassi D."/>
            <person name="Cocconcelli P.S."/>
        </authorList>
    </citation>
    <scope>NUCLEOTIDE SEQUENCE [LARGE SCALE GENOMIC DNA]</scope>
    <source>
        <strain evidence="1 3">2A1</strain>
        <plasmid evidence="1">unnamed</plasmid>
    </source>
</reference>
<dbReference type="RefSeq" id="WP_094306774.1">
    <property type="nucleotide sequence ID" value="NZ_CP032348.1"/>
</dbReference>
<evidence type="ECO:0000313" key="4">
    <source>
        <dbReference type="Proteomes" id="UP000298693"/>
    </source>
</evidence>
<proteinExistence type="predicted"/>
<evidence type="ECO:0000313" key="3">
    <source>
        <dbReference type="Proteomes" id="UP000215367"/>
    </source>
</evidence>
<geneLocation type="plasmid" evidence="2">
    <name>p4</name>
</geneLocation>
<dbReference type="Proteomes" id="UP000215367">
    <property type="component" value="Unassembled WGS sequence"/>
</dbReference>
<geneLocation type="plasmid" evidence="1">
    <name>unnamed</name>
</geneLocation>
<reference evidence="2 4" key="2">
    <citation type="submission" date="2018-09" db="EMBL/GenBank/DDBJ databases">
        <title>Whole genome based analysis of evolution and adaptive divergence in Indian and Brazilian strains of Azospirillum brasilense.</title>
        <authorList>
            <person name="Singh C."/>
            <person name="Tripathi A.K."/>
        </authorList>
    </citation>
    <scope>NUCLEOTIDE SEQUENCE [LARGE SCALE GENOMIC DNA]</scope>
    <source>
        <strain evidence="2 4">MTCC4039</strain>
        <plasmid evidence="2 4">p4</plasmid>
    </source>
</reference>
<evidence type="ECO:0000313" key="2">
    <source>
        <dbReference type="EMBL" id="QCO18883.1"/>
    </source>
</evidence>
<keyword evidence="1" id="KW-0614">Plasmid</keyword>
<protein>
    <submittedName>
        <fullName evidence="1 2">Transcriptional regulator</fullName>
    </submittedName>
</protein>
<name>A0A235H596_AZOBR</name>